<sequence>MKRVSFLLFFLCFGLPAWAENSAWTGTWVLRELQPGGQLTMKIEETNAGWKMTYKVVGPGAPGASDTTIVTMLDGKDVPVLIDGKASKQTMGISKVDGHHTVNIIKFGGKEIGVSKAELSADGKLIRVETDYPESNPGAPAGKQIQFWDRKERTSSP</sequence>
<dbReference type="KEGG" id="nja:NSJP_3322"/>
<dbReference type="STRING" id="1325564.NSJP_3322"/>
<dbReference type="AlphaFoldDB" id="A0A1W1I9D1"/>
<evidence type="ECO:0000313" key="4">
    <source>
        <dbReference type="Proteomes" id="UP000192042"/>
    </source>
</evidence>
<reference evidence="3 4" key="1">
    <citation type="submission" date="2017-03" db="EMBL/GenBank/DDBJ databases">
        <authorList>
            <person name="Afonso C.L."/>
            <person name="Miller P.J."/>
            <person name="Scott M.A."/>
            <person name="Spackman E."/>
            <person name="Goraichik I."/>
            <person name="Dimitrov K.M."/>
            <person name="Suarez D.L."/>
            <person name="Swayne D.E."/>
        </authorList>
    </citation>
    <scope>NUCLEOTIDE SEQUENCE [LARGE SCALE GENOMIC DNA]</scope>
    <source>
        <strain evidence="3">Genome sequencing of Nitrospira japonica strain NJ11</strain>
    </source>
</reference>
<keyword evidence="2" id="KW-0732">Signal</keyword>
<accession>A0A1W1I9D1</accession>
<dbReference type="EMBL" id="LT828648">
    <property type="protein sequence ID" value="SLM49489.1"/>
    <property type="molecule type" value="Genomic_DNA"/>
</dbReference>
<evidence type="ECO:0008006" key="5">
    <source>
        <dbReference type="Google" id="ProtNLM"/>
    </source>
</evidence>
<feature type="region of interest" description="Disordered" evidence="1">
    <location>
        <begin position="130"/>
        <end position="157"/>
    </location>
</feature>
<protein>
    <recommendedName>
        <fullName evidence="5">Lipocalin-like domain-containing protein</fullName>
    </recommendedName>
</protein>
<name>A0A1W1I9D1_9BACT</name>
<dbReference type="RefSeq" id="WP_080887700.1">
    <property type="nucleotide sequence ID" value="NZ_LT828648.1"/>
</dbReference>
<evidence type="ECO:0000313" key="3">
    <source>
        <dbReference type="EMBL" id="SLM49489.1"/>
    </source>
</evidence>
<evidence type="ECO:0000256" key="1">
    <source>
        <dbReference type="SAM" id="MobiDB-lite"/>
    </source>
</evidence>
<dbReference type="Proteomes" id="UP000192042">
    <property type="component" value="Chromosome I"/>
</dbReference>
<keyword evidence="4" id="KW-1185">Reference proteome</keyword>
<organism evidence="3 4">
    <name type="scientific">Nitrospira japonica</name>
    <dbReference type="NCBI Taxonomy" id="1325564"/>
    <lineage>
        <taxon>Bacteria</taxon>
        <taxon>Pseudomonadati</taxon>
        <taxon>Nitrospirota</taxon>
        <taxon>Nitrospiria</taxon>
        <taxon>Nitrospirales</taxon>
        <taxon>Nitrospiraceae</taxon>
        <taxon>Nitrospira</taxon>
    </lineage>
</organism>
<proteinExistence type="predicted"/>
<gene>
    <name evidence="3" type="ORF">NSJP_3322</name>
</gene>
<feature type="signal peptide" evidence="2">
    <location>
        <begin position="1"/>
        <end position="19"/>
    </location>
</feature>
<feature type="chain" id="PRO_5012732208" description="Lipocalin-like domain-containing protein" evidence="2">
    <location>
        <begin position="20"/>
        <end position="157"/>
    </location>
</feature>
<evidence type="ECO:0000256" key="2">
    <source>
        <dbReference type="SAM" id="SignalP"/>
    </source>
</evidence>
<feature type="compositionally biased region" description="Basic and acidic residues" evidence="1">
    <location>
        <begin position="148"/>
        <end position="157"/>
    </location>
</feature>